<dbReference type="Proteomes" id="UP000557717">
    <property type="component" value="Unassembled WGS sequence"/>
</dbReference>
<proteinExistence type="predicted"/>
<dbReference type="EMBL" id="JACHFD010000003">
    <property type="protein sequence ID" value="MBB5350547.1"/>
    <property type="molecule type" value="Genomic_DNA"/>
</dbReference>
<evidence type="ECO:0000313" key="2">
    <source>
        <dbReference type="EMBL" id="MBB5350547.1"/>
    </source>
</evidence>
<accession>A0A840UWL3</accession>
<sequence length="154" mass="16594">MFSASKLTEDQKADLHRWASEGASIADLQKQLKTEHGIGITYMDARFLVLDLNIEIQEEKDEPAQAVEEGAEVTAADGAPLPTGDVSVSVDSVAVPGAMVSGKVVFSDGETAIWAIDQYGRPGLDPDTPGYRPSQEDVASFQKQLSELLRKQGF</sequence>
<dbReference type="RefSeq" id="WP_184015932.1">
    <property type="nucleotide sequence ID" value="NZ_JACHFD010000003.1"/>
</dbReference>
<organism evidence="2 3">
    <name type="scientific">Haloferula luteola</name>
    <dbReference type="NCBI Taxonomy" id="595692"/>
    <lineage>
        <taxon>Bacteria</taxon>
        <taxon>Pseudomonadati</taxon>
        <taxon>Verrucomicrobiota</taxon>
        <taxon>Verrucomicrobiia</taxon>
        <taxon>Verrucomicrobiales</taxon>
        <taxon>Verrucomicrobiaceae</taxon>
        <taxon>Haloferula</taxon>
    </lineage>
</organism>
<keyword evidence="3" id="KW-1185">Reference proteome</keyword>
<protein>
    <submittedName>
        <fullName evidence="2">Uncharacterized protein</fullName>
    </submittedName>
</protein>
<dbReference type="AlphaFoldDB" id="A0A840UWL3"/>
<feature type="region of interest" description="Disordered" evidence="1">
    <location>
        <begin position="60"/>
        <end position="82"/>
    </location>
</feature>
<name>A0A840UWL3_9BACT</name>
<evidence type="ECO:0000313" key="3">
    <source>
        <dbReference type="Proteomes" id="UP000557717"/>
    </source>
</evidence>
<comment type="caution">
    <text evidence="2">The sequence shown here is derived from an EMBL/GenBank/DDBJ whole genome shotgun (WGS) entry which is preliminary data.</text>
</comment>
<reference evidence="2 3" key="1">
    <citation type="submission" date="2020-08" db="EMBL/GenBank/DDBJ databases">
        <title>Genomic Encyclopedia of Type Strains, Phase IV (KMG-IV): sequencing the most valuable type-strain genomes for metagenomic binning, comparative biology and taxonomic classification.</title>
        <authorList>
            <person name="Goeker M."/>
        </authorList>
    </citation>
    <scope>NUCLEOTIDE SEQUENCE [LARGE SCALE GENOMIC DNA]</scope>
    <source>
        <strain evidence="2 3">YC6886</strain>
    </source>
</reference>
<evidence type="ECO:0000256" key="1">
    <source>
        <dbReference type="SAM" id="MobiDB-lite"/>
    </source>
</evidence>
<gene>
    <name evidence="2" type="ORF">HNR46_000775</name>
</gene>